<dbReference type="SUPFAM" id="SSF51695">
    <property type="entry name" value="PLC-like phosphodiesterases"/>
    <property type="match status" value="1"/>
</dbReference>
<dbReference type="Gene3D" id="3.20.20.190">
    <property type="entry name" value="Phosphatidylinositol (PI) phosphodiesterase"/>
    <property type="match status" value="1"/>
</dbReference>
<dbReference type="Pfam" id="PF03009">
    <property type="entry name" value="GDPD"/>
    <property type="match status" value="1"/>
</dbReference>
<dbReference type="GO" id="GO:0006629">
    <property type="term" value="P:lipid metabolic process"/>
    <property type="evidence" value="ECO:0007669"/>
    <property type="project" value="InterPro"/>
</dbReference>
<proteinExistence type="predicted"/>
<evidence type="ECO:0000259" key="1">
    <source>
        <dbReference type="PROSITE" id="PS51704"/>
    </source>
</evidence>
<feature type="domain" description="GP-PDE" evidence="1">
    <location>
        <begin position="11"/>
        <end position="238"/>
    </location>
</feature>
<dbReference type="InterPro" id="IPR017946">
    <property type="entry name" value="PLC-like_Pdiesterase_TIM-brl"/>
</dbReference>
<dbReference type="AlphaFoldDB" id="A0A964T2D1"/>
<evidence type="ECO:0000313" key="2">
    <source>
        <dbReference type="EMBL" id="MYZ46667.1"/>
    </source>
</evidence>
<accession>A0A964T2D1</accession>
<sequence>MRRSRLRWLTGRPIAHRGFHDIGAGRPENTIAAFRAAIARDYAIECDVHPAADGVPVVFHDDTLDRLTRESGPVRDRSAAELAAITILRTQETIPTLDRLLACVGGRVPLLVELKSVPGRDAGFAAAVAERLKHYEGPVAVMSFDPGLIADLRGAAPLLPRGLTAEGDYRKALSHLATILREHVHFVSYSLEDLPTAAPLLARRMLGLPLISWTVRSPAERERAERWTDQITFEGFAA</sequence>
<reference evidence="2" key="1">
    <citation type="submission" date="2019-03" db="EMBL/GenBank/DDBJ databases">
        <title>Afifella sp. nov., isolated from activated sludge.</title>
        <authorList>
            <person name="Li Q."/>
            <person name="Liu Y."/>
        </authorList>
    </citation>
    <scope>NUCLEOTIDE SEQUENCE</scope>
    <source>
        <strain evidence="2">L72</strain>
    </source>
</reference>
<dbReference type="Proteomes" id="UP000773614">
    <property type="component" value="Unassembled WGS sequence"/>
</dbReference>
<keyword evidence="3" id="KW-1185">Reference proteome</keyword>
<dbReference type="PANTHER" id="PTHR46211">
    <property type="entry name" value="GLYCEROPHOSPHORYL DIESTER PHOSPHODIESTERASE"/>
    <property type="match status" value="1"/>
</dbReference>
<dbReference type="PANTHER" id="PTHR46211:SF1">
    <property type="entry name" value="GLYCEROPHOSPHODIESTER PHOSPHODIESTERASE, CYTOPLASMIC"/>
    <property type="match status" value="1"/>
</dbReference>
<dbReference type="GO" id="GO:0008081">
    <property type="term" value="F:phosphoric diester hydrolase activity"/>
    <property type="evidence" value="ECO:0007669"/>
    <property type="project" value="InterPro"/>
</dbReference>
<dbReference type="InterPro" id="IPR030395">
    <property type="entry name" value="GP_PDE_dom"/>
</dbReference>
<organism evidence="2 3">
    <name type="scientific">Propylenella binzhouense</name>
    <dbReference type="NCBI Taxonomy" id="2555902"/>
    <lineage>
        <taxon>Bacteria</taxon>
        <taxon>Pseudomonadati</taxon>
        <taxon>Pseudomonadota</taxon>
        <taxon>Alphaproteobacteria</taxon>
        <taxon>Hyphomicrobiales</taxon>
        <taxon>Propylenellaceae</taxon>
        <taxon>Propylenella</taxon>
    </lineage>
</organism>
<dbReference type="EMBL" id="SPKJ01000005">
    <property type="protein sequence ID" value="MYZ46667.1"/>
    <property type="molecule type" value="Genomic_DNA"/>
</dbReference>
<comment type="caution">
    <text evidence="2">The sequence shown here is derived from an EMBL/GenBank/DDBJ whole genome shotgun (WGS) entry which is preliminary data.</text>
</comment>
<dbReference type="OrthoDB" id="384721at2"/>
<dbReference type="RefSeq" id="WP_161139015.1">
    <property type="nucleotide sequence ID" value="NZ_SPKJ01000005.1"/>
</dbReference>
<gene>
    <name evidence="2" type="ORF">E4O86_02900</name>
</gene>
<dbReference type="PROSITE" id="PS51704">
    <property type="entry name" value="GP_PDE"/>
    <property type="match status" value="1"/>
</dbReference>
<protein>
    <submittedName>
        <fullName evidence="2">Glycerophosphodiester phosphodiesterase</fullName>
    </submittedName>
</protein>
<evidence type="ECO:0000313" key="3">
    <source>
        <dbReference type="Proteomes" id="UP000773614"/>
    </source>
</evidence>
<name>A0A964T2D1_9HYPH</name>